<evidence type="ECO:0000313" key="3">
    <source>
        <dbReference type="EMBL" id="QPH54690.1"/>
    </source>
</evidence>
<dbReference type="InterPro" id="IPR037185">
    <property type="entry name" value="EmrE-like"/>
</dbReference>
<feature type="transmembrane region" description="Helical" evidence="1">
    <location>
        <begin position="46"/>
        <end position="65"/>
    </location>
</feature>
<feature type="domain" description="EamA" evidence="2">
    <location>
        <begin position="155"/>
        <end position="282"/>
    </location>
</feature>
<keyword evidence="1" id="KW-1133">Transmembrane helix</keyword>
<dbReference type="PANTHER" id="PTHR22911">
    <property type="entry name" value="ACYL-MALONYL CONDENSING ENZYME-RELATED"/>
    <property type="match status" value="1"/>
</dbReference>
<feature type="transmembrane region" description="Helical" evidence="1">
    <location>
        <begin position="130"/>
        <end position="148"/>
    </location>
</feature>
<accession>A0A7S9LTY1</accession>
<dbReference type="PANTHER" id="PTHR22911:SF103">
    <property type="entry name" value="BLR2811 PROTEIN"/>
    <property type="match status" value="1"/>
</dbReference>
<feature type="domain" description="EamA" evidence="2">
    <location>
        <begin position="13"/>
        <end position="144"/>
    </location>
</feature>
<keyword evidence="1" id="KW-0812">Transmembrane</keyword>
<dbReference type="Pfam" id="PF00892">
    <property type="entry name" value="EamA"/>
    <property type="match status" value="2"/>
</dbReference>
<feature type="transmembrane region" description="Helical" evidence="1">
    <location>
        <begin position="15"/>
        <end position="34"/>
    </location>
</feature>
<feature type="transmembrane region" description="Helical" evidence="1">
    <location>
        <begin position="77"/>
        <end position="94"/>
    </location>
</feature>
<name>A0A7S9LTY1_9RHOB</name>
<dbReference type="Proteomes" id="UP000594800">
    <property type="component" value="Chromosome"/>
</dbReference>
<protein>
    <submittedName>
        <fullName evidence="3">DMT family transporter</fullName>
    </submittedName>
</protein>
<dbReference type="Gene3D" id="1.10.3730.20">
    <property type="match status" value="2"/>
</dbReference>
<evidence type="ECO:0000256" key="1">
    <source>
        <dbReference type="SAM" id="Phobius"/>
    </source>
</evidence>
<dbReference type="KEGG" id="poz:I0K15_02605"/>
<feature type="transmembrane region" description="Helical" evidence="1">
    <location>
        <begin position="266"/>
        <end position="284"/>
    </location>
</feature>
<feature type="transmembrane region" description="Helical" evidence="1">
    <location>
        <begin position="100"/>
        <end position="121"/>
    </location>
</feature>
<feature type="transmembrane region" description="Helical" evidence="1">
    <location>
        <begin position="212"/>
        <end position="233"/>
    </location>
</feature>
<evidence type="ECO:0000313" key="4">
    <source>
        <dbReference type="Proteomes" id="UP000594800"/>
    </source>
</evidence>
<organism evidence="3 4">
    <name type="scientific">Pontivivens ytuae</name>
    <dbReference type="NCBI Taxonomy" id="2789856"/>
    <lineage>
        <taxon>Bacteria</taxon>
        <taxon>Pseudomonadati</taxon>
        <taxon>Pseudomonadota</taxon>
        <taxon>Alphaproteobacteria</taxon>
        <taxon>Rhodobacterales</taxon>
        <taxon>Paracoccaceae</taxon>
        <taxon>Pontivivens</taxon>
    </lineage>
</organism>
<keyword evidence="4" id="KW-1185">Reference proteome</keyword>
<feature type="transmembrane region" description="Helical" evidence="1">
    <location>
        <begin position="154"/>
        <end position="172"/>
    </location>
</feature>
<evidence type="ECO:0000259" key="2">
    <source>
        <dbReference type="Pfam" id="PF00892"/>
    </source>
</evidence>
<reference evidence="3 4" key="1">
    <citation type="submission" date="2020-11" db="EMBL/GenBank/DDBJ databases">
        <title>Description of Pontivivens ytuae sp. nov. isolated from deep sea sediment of Mariana Trench.</title>
        <authorList>
            <person name="Wang Z."/>
            <person name="Sun Q.-L."/>
            <person name="Xu X.-D."/>
            <person name="Tang Y.-Z."/>
            <person name="Zhang J."/>
        </authorList>
    </citation>
    <scope>NUCLEOTIDE SEQUENCE [LARGE SCALE GENOMIC DNA]</scope>
    <source>
        <strain evidence="3 4">MT2928</strain>
    </source>
</reference>
<dbReference type="InterPro" id="IPR000620">
    <property type="entry name" value="EamA_dom"/>
</dbReference>
<feature type="transmembrane region" description="Helical" evidence="1">
    <location>
        <begin position="184"/>
        <end position="206"/>
    </location>
</feature>
<proteinExistence type="predicted"/>
<dbReference type="RefSeq" id="WP_196103898.1">
    <property type="nucleotide sequence ID" value="NZ_CP064942.1"/>
</dbReference>
<dbReference type="AlphaFoldDB" id="A0A7S9LTY1"/>
<dbReference type="SUPFAM" id="SSF103481">
    <property type="entry name" value="Multidrug resistance efflux transporter EmrE"/>
    <property type="match status" value="2"/>
</dbReference>
<keyword evidence="1" id="KW-0472">Membrane</keyword>
<sequence>MATGTLATDNPRRGILMMLGAIAFFTVMDALAKGLTADNPPMQVVWARYTGQVLWTVLLLAPRLPRLMRTRYPGLQLMRSIFVFGATFSFYLALSELELAEATAIFEVAPLITTLLAVIFLGEKVGIRRWLALFCGLLGALVIIRPGFDVFTPYALLPVCAASCYAAFSIATRKLGAEESPWTSFVYTALFGAVVSSLLVIPVWQMPSTGDAVLMGLIGLVGGTGQFLLILAFRSAPASLLAPFGYSGLALAALWGVLFFGEWPDIWTWTGAALIIGAGLFVWYRENRAG</sequence>
<gene>
    <name evidence="3" type="ORF">I0K15_02605</name>
</gene>
<dbReference type="EMBL" id="CP064942">
    <property type="protein sequence ID" value="QPH54690.1"/>
    <property type="molecule type" value="Genomic_DNA"/>
</dbReference>
<dbReference type="GO" id="GO:0016020">
    <property type="term" value="C:membrane"/>
    <property type="evidence" value="ECO:0007669"/>
    <property type="project" value="InterPro"/>
</dbReference>
<feature type="transmembrane region" description="Helical" evidence="1">
    <location>
        <begin position="240"/>
        <end position="260"/>
    </location>
</feature>